<reference evidence="2 3" key="1">
    <citation type="journal article" date="2024" name="J Genomics">
        <title>Draft genome sequencing and assembly of Favolaschia claudopus CIRM-BRFM 2984 isolated from oak limbs.</title>
        <authorList>
            <person name="Navarro D."/>
            <person name="Drula E."/>
            <person name="Chaduli D."/>
            <person name="Cazenave R."/>
            <person name="Ahrendt S."/>
            <person name="Wang J."/>
            <person name="Lipzen A."/>
            <person name="Daum C."/>
            <person name="Barry K."/>
            <person name="Grigoriev I.V."/>
            <person name="Favel A."/>
            <person name="Rosso M.N."/>
            <person name="Martin F."/>
        </authorList>
    </citation>
    <scope>NUCLEOTIDE SEQUENCE [LARGE SCALE GENOMIC DNA]</scope>
    <source>
        <strain evidence="2 3">CIRM-BRFM 2984</strain>
    </source>
</reference>
<keyword evidence="3" id="KW-1185">Reference proteome</keyword>
<proteinExistence type="predicted"/>
<feature type="chain" id="PRO_5043350930" evidence="1">
    <location>
        <begin position="19"/>
        <end position="124"/>
    </location>
</feature>
<keyword evidence="1" id="KW-0732">Signal</keyword>
<dbReference type="AlphaFoldDB" id="A0AAW0AP03"/>
<feature type="signal peptide" evidence="1">
    <location>
        <begin position="1"/>
        <end position="18"/>
    </location>
</feature>
<protein>
    <submittedName>
        <fullName evidence="2">Uncharacterized protein</fullName>
    </submittedName>
</protein>
<evidence type="ECO:0000313" key="2">
    <source>
        <dbReference type="EMBL" id="KAK7014396.1"/>
    </source>
</evidence>
<sequence>MLPQSLLALLAAATTVSAWQLQIFEASAGGTPLCRGGGTTISGGATDVNRCYNGPPTTENIVSYGLLNNDQKYNFYLYVKNVPFVLAGTVKALWRRVLAGPDIAMQALHRRFTFPHPDHSHDTA</sequence>
<evidence type="ECO:0000313" key="3">
    <source>
        <dbReference type="Proteomes" id="UP001362999"/>
    </source>
</evidence>
<evidence type="ECO:0000256" key="1">
    <source>
        <dbReference type="SAM" id="SignalP"/>
    </source>
</evidence>
<dbReference type="EMBL" id="JAWWNJ010000057">
    <property type="protein sequence ID" value="KAK7014396.1"/>
    <property type="molecule type" value="Genomic_DNA"/>
</dbReference>
<organism evidence="2 3">
    <name type="scientific">Favolaschia claudopus</name>
    <dbReference type="NCBI Taxonomy" id="2862362"/>
    <lineage>
        <taxon>Eukaryota</taxon>
        <taxon>Fungi</taxon>
        <taxon>Dikarya</taxon>
        <taxon>Basidiomycota</taxon>
        <taxon>Agaricomycotina</taxon>
        <taxon>Agaricomycetes</taxon>
        <taxon>Agaricomycetidae</taxon>
        <taxon>Agaricales</taxon>
        <taxon>Marasmiineae</taxon>
        <taxon>Mycenaceae</taxon>
        <taxon>Favolaschia</taxon>
    </lineage>
</organism>
<comment type="caution">
    <text evidence="2">The sequence shown here is derived from an EMBL/GenBank/DDBJ whole genome shotgun (WGS) entry which is preliminary data.</text>
</comment>
<gene>
    <name evidence="2" type="ORF">R3P38DRAFT_3277493</name>
</gene>
<dbReference type="Proteomes" id="UP001362999">
    <property type="component" value="Unassembled WGS sequence"/>
</dbReference>
<accession>A0AAW0AP03</accession>
<name>A0AAW0AP03_9AGAR</name>